<evidence type="ECO:0000259" key="1">
    <source>
        <dbReference type="Pfam" id="PF12680"/>
    </source>
</evidence>
<reference evidence="2 3" key="1">
    <citation type="submission" date="2024-03" db="EMBL/GenBank/DDBJ databases">
        <title>High-quality draft genome sequence of Oceanobacter sp. wDCs-4.</title>
        <authorList>
            <person name="Dong C."/>
        </authorList>
    </citation>
    <scope>NUCLEOTIDE SEQUENCE [LARGE SCALE GENOMIC DNA]</scope>
    <source>
        <strain evidence="3">wDCs-4</strain>
    </source>
</reference>
<dbReference type="InterPro" id="IPR037401">
    <property type="entry name" value="SnoaL-like"/>
</dbReference>
<feature type="domain" description="SnoaL-like" evidence="1">
    <location>
        <begin position="25"/>
        <end position="115"/>
    </location>
</feature>
<accession>A0ABW8NFJ2</accession>
<dbReference type="Pfam" id="PF12680">
    <property type="entry name" value="SnoaL_2"/>
    <property type="match status" value="1"/>
</dbReference>
<keyword evidence="3" id="KW-1185">Reference proteome</keyword>
<proteinExistence type="predicted"/>
<sequence length="144" mass="16690">MNDSQRLHAFTSVYDQLDRDADHDALLASLYHPKAVFQDPFHRLEGLTAIQSYFSGMYQSVDQITFQYGQYWPSSEADFLRWSMVFCHPAIAAGKAIHVEGGTEFRWQDDRVIYHQDLFDGATMLYNHLPVLGWVLGKIRERMA</sequence>
<dbReference type="RefSeq" id="WP_416204998.1">
    <property type="nucleotide sequence ID" value="NZ_JBBKTX010000003.1"/>
</dbReference>
<gene>
    <name evidence="2" type="ORF">WG929_03935</name>
</gene>
<dbReference type="Gene3D" id="3.10.450.50">
    <property type="match status" value="1"/>
</dbReference>
<dbReference type="EMBL" id="JBBKTX010000003">
    <property type="protein sequence ID" value="MFK4751555.1"/>
    <property type="molecule type" value="Genomic_DNA"/>
</dbReference>
<name>A0ABW8NFJ2_9GAMM</name>
<organism evidence="2 3">
    <name type="scientific">Oceanobacter antarcticus</name>
    <dbReference type="NCBI Taxonomy" id="3133425"/>
    <lineage>
        <taxon>Bacteria</taxon>
        <taxon>Pseudomonadati</taxon>
        <taxon>Pseudomonadota</taxon>
        <taxon>Gammaproteobacteria</taxon>
        <taxon>Oceanospirillales</taxon>
        <taxon>Oceanospirillaceae</taxon>
        <taxon>Oceanobacter</taxon>
    </lineage>
</organism>
<evidence type="ECO:0000313" key="2">
    <source>
        <dbReference type="EMBL" id="MFK4751555.1"/>
    </source>
</evidence>
<protein>
    <submittedName>
        <fullName evidence="2">Nuclear transport factor 2 family protein</fullName>
    </submittedName>
</protein>
<evidence type="ECO:0000313" key="3">
    <source>
        <dbReference type="Proteomes" id="UP001620597"/>
    </source>
</evidence>
<dbReference type="SUPFAM" id="SSF54427">
    <property type="entry name" value="NTF2-like"/>
    <property type="match status" value="1"/>
</dbReference>
<comment type="caution">
    <text evidence="2">The sequence shown here is derived from an EMBL/GenBank/DDBJ whole genome shotgun (WGS) entry which is preliminary data.</text>
</comment>
<dbReference type="Proteomes" id="UP001620597">
    <property type="component" value="Unassembled WGS sequence"/>
</dbReference>
<dbReference type="InterPro" id="IPR032710">
    <property type="entry name" value="NTF2-like_dom_sf"/>
</dbReference>